<evidence type="ECO:0000256" key="1">
    <source>
        <dbReference type="SAM" id="MobiDB-lite"/>
    </source>
</evidence>
<organism evidence="2 3">
    <name type="scientific">Gregarina niphandrodes</name>
    <name type="common">Septate eugregarine</name>
    <dbReference type="NCBI Taxonomy" id="110365"/>
    <lineage>
        <taxon>Eukaryota</taxon>
        <taxon>Sar</taxon>
        <taxon>Alveolata</taxon>
        <taxon>Apicomplexa</taxon>
        <taxon>Conoidasida</taxon>
        <taxon>Gregarinasina</taxon>
        <taxon>Eugregarinorida</taxon>
        <taxon>Gregarinidae</taxon>
        <taxon>Gregarina</taxon>
    </lineage>
</organism>
<feature type="compositionally biased region" description="Basic and acidic residues" evidence="1">
    <location>
        <begin position="41"/>
        <end position="51"/>
    </location>
</feature>
<reference evidence="2" key="1">
    <citation type="submission" date="2013-12" db="EMBL/GenBank/DDBJ databases">
        <authorList>
            <person name="Omoto C.K."/>
            <person name="Sibley D."/>
            <person name="Venepally P."/>
            <person name="Hadjithomas M."/>
            <person name="Karamycheva S."/>
            <person name="Brunk B."/>
            <person name="Roos D."/>
            <person name="Caler E."/>
            <person name="Lorenzi H."/>
        </authorList>
    </citation>
    <scope>NUCLEOTIDE SEQUENCE</scope>
</reference>
<dbReference type="GeneID" id="22912322"/>
<keyword evidence="3" id="KW-1185">Reference proteome</keyword>
<evidence type="ECO:0000313" key="2">
    <source>
        <dbReference type="EMBL" id="EZG68205.1"/>
    </source>
</evidence>
<evidence type="ECO:0000313" key="3">
    <source>
        <dbReference type="Proteomes" id="UP000019763"/>
    </source>
</evidence>
<sequence length="272" mass="29636">MDPGQPKRTRLQSEREEWLLTQNGVAESGPTGQKLVNGGTHLDRNAHKSASDEENGMAENGRNENGMNENGMDENGMDENGMDENGMNVEEPPEEDECGDDGGFRVPLIGARWKKLIESQLTDHKVLPTYPQTHMERGFNKQGVLAGGRGCAAFFQMSKDVAVQVGEAAMAITTEILGFMISDEAWWQLGDPRLATSKGLVLEEKHLRNPLHILIPALISSPRAEDGARFLPFLNGDMWARSLNEYLCSGRVGASAGRVPVWVIVGVAAVGP</sequence>
<feature type="compositionally biased region" description="Acidic residues" evidence="1">
    <location>
        <begin position="71"/>
        <end position="82"/>
    </location>
</feature>
<dbReference type="RefSeq" id="XP_011130038.1">
    <property type="nucleotide sequence ID" value="XM_011131736.1"/>
</dbReference>
<feature type="region of interest" description="Disordered" evidence="1">
    <location>
        <begin position="1"/>
        <end position="100"/>
    </location>
</feature>
<name>A0A023B862_GRENI</name>
<accession>A0A023B862</accession>
<protein>
    <submittedName>
        <fullName evidence="2">Uncharacterized protein</fullName>
    </submittedName>
</protein>
<feature type="compositionally biased region" description="Acidic residues" evidence="1">
    <location>
        <begin position="91"/>
        <end position="100"/>
    </location>
</feature>
<gene>
    <name evidence="2" type="ORF">GNI_063460</name>
</gene>
<feature type="compositionally biased region" description="Low complexity" evidence="1">
    <location>
        <begin position="57"/>
        <end position="70"/>
    </location>
</feature>
<dbReference type="Proteomes" id="UP000019763">
    <property type="component" value="Unassembled WGS sequence"/>
</dbReference>
<dbReference type="EMBL" id="AFNH02000480">
    <property type="protein sequence ID" value="EZG68205.1"/>
    <property type="molecule type" value="Genomic_DNA"/>
</dbReference>
<dbReference type="AlphaFoldDB" id="A0A023B862"/>
<proteinExistence type="predicted"/>
<comment type="caution">
    <text evidence="2">The sequence shown here is derived from an EMBL/GenBank/DDBJ whole genome shotgun (WGS) entry which is preliminary data.</text>
</comment>
<dbReference type="VEuPathDB" id="CryptoDB:GNI_063460"/>